<feature type="compositionally biased region" description="Basic residues" evidence="1">
    <location>
        <begin position="774"/>
        <end position="783"/>
    </location>
</feature>
<gene>
    <name evidence="2" type="ORF">CEPIT_LOCUS38639</name>
</gene>
<feature type="compositionally biased region" description="Acidic residues" evidence="1">
    <location>
        <begin position="602"/>
        <end position="614"/>
    </location>
</feature>
<protein>
    <submittedName>
        <fullName evidence="2">Uncharacterized protein</fullName>
    </submittedName>
</protein>
<sequence>MDFRTLNRRQLQALCKKNKIPANLSNVAMADALTALEFVDGIEEVMRPMESETASSAVELPEEPAVMSSAPRTGRRTAIRNTAKKESEVSQTMTRTSRSTRRMPPDCSDEAKNEVCETPSAPASRRRAAATSVRPKMESLLKECLDSVEDGGKTLNEKNDVPKTPGTLLTSRRREVVKERSSVRLPVYSTRRSARLAAKQCGSSTQEASENVSYCGSFTVENDEVIDINSKLRALQLDEELEQADSTSGSSSGIESQCLANKQLNIVDMHQSSEEFATEKTANGLGESIDATEDLSSDIKESNDVRMDLQEGGDADLQLRCQEVVGDGTKTVPEKLDESEVPYTGEVSEYVAENAVALYGRVEILDSTSALTENENQGLVIKEVSADMHRTSEEFANKIITNVLGDINDTIDFSAEKESNDAEMEGDGFQEVVGDYLTTSKKLDDEDDKHEVSANTVEMPECIVKTVDALRTSEVHGDEDLTNSACLSEKEGQNLVSKEVNVVDTHQGSQVSEELGITNGLSENEYDESAAGKESSKHEMELQEIADDEQQPNINEIYCDYSKREGDEGEDGCGDEMLEQFDGGKNETEEENTSSNDKTSGEDDDDDEMVEQFDDGGKNETEEENTSSNDVTSGEDDDEMVKLPSNKQQLATSKMLGYPSGGLHQEEGKGESIYGGAKFDPQEAEYDENAENILPPVSDNKENKIETTSGEDMNINAEALTTEKEKPTKNEQPIKDLSMRKLRKMLKQFDPFHDNPKAEEVKEEEAAIASSHARNGKHKKWGKGGKNAFTVRPALQQVSENSLAVGNSFKSTSQS</sequence>
<organism evidence="2 3">
    <name type="scientific">Cuscuta epithymum</name>
    <dbReference type="NCBI Taxonomy" id="186058"/>
    <lineage>
        <taxon>Eukaryota</taxon>
        <taxon>Viridiplantae</taxon>
        <taxon>Streptophyta</taxon>
        <taxon>Embryophyta</taxon>
        <taxon>Tracheophyta</taxon>
        <taxon>Spermatophyta</taxon>
        <taxon>Magnoliopsida</taxon>
        <taxon>eudicotyledons</taxon>
        <taxon>Gunneridae</taxon>
        <taxon>Pentapetalae</taxon>
        <taxon>asterids</taxon>
        <taxon>lamiids</taxon>
        <taxon>Solanales</taxon>
        <taxon>Convolvulaceae</taxon>
        <taxon>Cuscuteae</taxon>
        <taxon>Cuscuta</taxon>
        <taxon>Cuscuta subgen. Cuscuta</taxon>
    </lineage>
</organism>
<feature type="compositionally biased region" description="Basic and acidic residues" evidence="1">
    <location>
        <begin position="530"/>
        <end position="541"/>
    </location>
</feature>
<feature type="compositionally biased region" description="Acidic residues" evidence="1">
    <location>
        <begin position="567"/>
        <end position="579"/>
    </location>
</feature>
<dbReference type="Proteomes" id="UP001152523">
    <property type="component" value="Unassembled WGS sequence"/>
</dbReference>
<proteinExistence type="predicted"/>
<name>A0AAV0FZ94_9ASTE</name>
<feature type="region of interest" description="Disordered" evidence="1">
    <location>
        <begin position="690"/>
        <end position="738"/>
    </location>
</feature>
<feature type="compositionally biased region" description="Basic and acidic residues" evidence="1">
    <location>
        <begin position="750"/>
        <end position="760"/>
    </location>
</feature>
<feature type="region of interest" description="Disordered" evidence="1">
    <location>
        <begin position="505"/>
        <end position="677"/>
    </location>
</feature>
<feature type="region of interest" description="Disordered" evidence="1">
    <location>
        <begin position="51"/>
        <end position="134"/>
    </location>
</feature>
<comment type="caution">
    <text evidence="2">The sequence shown here is derived from an EMBL/GenBank/DDBJ whole genome shotgun (WGS) entry which is preliminary data.</text>
</comment>
<dbReference type="PANTHER" id="PTHR33621:SF2">
    <property type="entry name" value="RIBOSOMAL L1 DOMAIN-CONTAINING PROTEIN"/>
    <property type="match status" value="1"/>
</dbReference>
<keyword evidence="3" id="KW-1185">Reference proteome</keyword>
<dbReference type="PANTHER" id="PTHR33621">
    <property type="entry name" value="ASPARTIC/GLUTAMIC ACID-RICH PROTEIN"/>
    <property type="match status" value="1"/>
</dbReference>
<evidence type="ECO:0000256" key="1">
    <source>
        <dbReference type="SAM" id="MobiDB-lite"/>
    </source>
</evidence>
<evidence type="ECO:0000313" key="3">
    <source>
        <dbReference type="Proteomes" id="UP001152523"/>
    </source>
</evidence>
<reference evidence="2" key="1">
    <citation type="submission" date="2022-07" db="EMBL/GenBank/DDBJ databases">
        <authorList>
            <person name="Macas J."/>
            <person name="Novak P."/>
            <person name="Neumann P."/>
        </authorList>
    </citation>
    <scope>NUCLEOTIDE SEQUENCE</scope>
</reference>
<dbReference type="EMBL" id="CAMAPF010001027">
    <property type="protein sequence ID" value="CAH9140803.1"/>
    <property type="molecule type" value="Genomic_DNA"/>
</dbReference>
<dbReference type="AlphaFoldDB" id="A0AAV0FZ94"/>
<feature type="compositionally biased region" description="Basic and acidic residues" evidence="1">
    <location>
        <begin position="721"/>
        <end position="738"/>
    </location>
</feature>
<accession>A0AAV0FZ94</accession>
<feature type="region of interest" description="Disordered" evidence="1">
    <location>
        <begin position="750"/>
        <end position="786"/>
    </location>
</feature>
<evidence type="ECO:0000313" key="2">
    <source>
        <dbReference type="EMBL" id="CAH9140803.1"/>
    </source>
</evidence>